<dbReference type="InterPro" id="IPR004358">
    <property type="entry name" value="Sig_transdc_His_kin-like_C"/>
</dbReference>
<dbReference type="InterPro" id="IPR036641">
    <property type="entry name" value="HPT_dom_sf"/>
</dbReference>
<dbReference type="Pfam" id="PF00512">
    <property type="entry name" value="HisKA"/>
    <property type="match status" value="1"/>
</dbReference>
<dbReference type="RefSeq" id="WP_091193469.1">
    <property type="nucleotide sequence ID" value="NZ_FOVE01000008.1"/>
</dbReference>
<evidence type="ECO:0000259" key="16">
    <source>
        <dbReference type="PROSITE" id="PS50011"/>
    </source>
</evidence>
<dbReference type="SUPFAM" id="SSF47226">
    <property type="entry name" value="Histidine-containing phosphotransfer domain, HPT domain"/>
    <property type="match status" value="1"/>
</dbReference>
<dbReference type="Pfam" id="PF02518">
    <property type="entry name" value="HATPase_c"/>
    <property type="match status" value="1"/>
</dbReference>
<dbReference type="PRINTS" id="PR00344">
    <property type="entry name" value="BCTRLSENSOR"/>
</dbReference>
<keyword evidence="8" id="KW-0902">Two-component regulatory system</keyword>
<evidence type="ECO:0000256" key="14">
    <source>
        <dbReference type="PROSITE-ProRule" id="PRU00169"/>
    </source>
</evidence>
<dbReference type="SUPFAM" id="SSF52540">
    <property type="entry name" value="P-loop containing nucleoside triphosphate hydrolases"/>
    <property type="match status" value="1"/>
</dbReference>
<dbReference type="Gene3D" id="3.40.50.300">
    <property type="entry name" value="P-loop containing nucleotide triphosphate hydrolases"/>
    <property type="match status" value="1"/>
</dbReference>
<evidence type="ECO:0000256" key="3">
    <source>
        <dbReference type="ARBA" id="ARBA00022553"/>
    </source>
</evidence>
<dbReference type="Pfam" id="PF01627">
    <property type="entry name" value="Hpt"/>
    <property type="match status" value="1"/>
</dbReference>
<dbReference type="InterPro" id="IPR001789">
    <property type="entry name" value="Sig_transdc_resp-reg_receiver"/>
</dbReference>
<dbReference type="SMART" id="SM00065">
    <property type="entry name" value="GAF"/>
    <property type="match status" value="1"/>
</dbReference>
<dbReference type="CDD" id="cd00082">
    <property type="entry name" value="HisKA"/>
    <property type="match status" value="1"/>
</dbReference>
<dbReference type="PANTHER" id="PTHR43642">
    <property type="entry name" value="HYBRID SIGNAL TRANSDUCTION HISTIDINE KINASE G"/>
    <property type="match status" value="1"/>
</dbReference>
<dbReference type="InterPro" id="IPR053159">
    <property type="entry name" value="Hybrid_Histidine_Kinase"/>
</dbReference>
<keyword evidence="15" id="KW-0175">Coiled coil</keyword>
<dbReference type="EC" id="2.7.13.3" evidence="2"/>
<dbReference type="InterPro" id="IPR041664">
    <property type="entry name" value="AAA_16"/>
</dbReference>
<keyword evidence="5" id="KW-0547">Nucleotide-binding</keyword>
<dbReference type="CDD" id="cd14014">
    <property type="entry name" value="STKc_PknB_like"/>
    <property type="match status" value="1"/>
</dbReference>
<dbReference type="CDD" id="cd16922">
    <property type="entry name" value="HATPase_EvgS-ArcB-TorS-like"/>
    <property type="match status" value="1"/>
</dbReference>
<dbReference type="GO" id="GO:0005524">
    <property type="term" value="F:ATP binding"/>
    <property type="evidence" value="ECO:0007669"/>
    <property type="project" value="UniProtKB-KW"/>
</dbReference>
<comment type="catalytic activity">
    <reaction evidence="1">
        <text>ATP + protein L-histidine = ADP + protein N-phospho-L-histidine.</text>
        <dbReference type="EC" id="2.7.13.3"/>
    </reaction>
</comment>
<dbReference type="PANTHER" id="PTHR43642:SF1">
    <property type="entry name" value="HYBRID SIGNAL TRANSDUCTION HISTIDINE KINASE G"/>
    <property type="match status" value="1"/>
</dbReference>
<dbReference type="PROSITE" id="PS50109">
    <property type="entry name" value="HIS_KIN"/>
    <property type="match status" value="1"/>
</dbReference>
<evidence type="ECO:0000256" key="5">
    <source>
        <dbReference type="ARBA" id="ARBA00022741"/>
    </source>
</evidence>
<evidence type="ECO:0000256" key="10">
    <source>
        <dbReference type="ARBA" id="ARBA00064003"/>
    </source>
</evidence>
<feature type="domain" description="Protein kinase" evidence="16">
    <location>
        <begin position="7"/>
        <end position="273"/>
    </location>
</feature>
<dbReference type="SMART" id="SM00387">
    <property type="entry name" value="HATPase_c"/>
    <property type="match status" value="1"/>
</dbReference>
<dbReference type="Pfam" id="PF01590">
    <property type="entry name" value="GAF"/>
    <property type="match status" value="1"/>
</dbReference>
<dbReference type="InterPro" id="IPR036097">
    <property type="entry name" value="HisK_dim/P_sf"/>
</dbReference>
<feature type="modified residue" description="4-aspartylphosphate" evidence="14">
    <location>
        <position position="1836"/>
    </location>
</feature>
<keyword evidence="3 14" id="KW-0597">Phosphoprotein</keyword>
<keyword evidence="6" id="KW-0418">Kinase</keyword>
<dbReference type="Gene3D" id="3.30.450.40">
    <property type="match status" value="1"/>
</dbReference>
<dbReference type="InterPro" id="IPR029016">
    <property type="entry name" value="GAF-like_dom_sf"/>
</dbReference>
<dbReference type="FunFam" id="1.10.287.130:FF:000002">
    <property type="entry name" value="Two-component osmosensing histidine kinase"/>
    <property type="match status" value="1"/>
</dbReference>
<dbReference type="PROSITE" id="PS50894">
    <property type="entry name" value="HPT"/>
    <property type="match status" value="1"/>
</dbReference>
<dbReference type="CDD" id="cd00088">
    <property type="entry name" value="HPT"/>
    <property type="match status" value="1"/>
</dbReference>
<dbReference type="Gene3D" id="3.40.50.2300">
    <property type="match status" value="2"/>
</dbReference>
<gene>
    <name evidence="20" type="ORF">SAMN05660284_01428</name>
</gene>
<dbReference type="SMART" id="SM00073">
    <property type="entry name" value="HPT"/>
    <property type="match status" value="1"/>
</dbReference>
<dbReference type="FunFam" id="3.30.565.10:FF:000010">
    <property type="entry name" value="Sensor histidine kinase RcsC"/>
    <property type="match status" value="1"/>
</dbReference>
<dbReference type="Gene3D" id="1.10.510.10">
    <property type="entry name" value="Transferase(Phosphotransferase) domain 1"/>
    <property type="match status" value="1"/>
</dbReference>
<dbReference type="SUPFAM" id="SSF55781">
    <property type="entry name" value="GAF domain-like"/>
    <property type="match status" value="1"/>
</dbReference>
<dbReference type="GO" id="GO:0000155">
    <property type="term" value="F:phosphorelay sensor kinase activity"/>
    <property type="evidence" value="ECO:0007669"/>
    <property type="project" value="InterPro"/>
</dbReference>
<dbReference type="InterPro" id="IPR005467">
    <property type="entry name" value="His_kinase_dom"/>
</dbReference>
<dbReference type="Proteomes" id="UP000242869">
    <property type="component" value="Unassembled WGS sequence"/>
</dbReference>
<dbReference type="InterPro" id="IPR000719">
    <property type="entry name" value="Prot_kinase_dom"/>
</dbReference>
<evidence type="ECO:0000313" key="20">
    <source>
        <dbReference type="EMBL" id="SFN40377.1"/>
    </source>
</evidence>
<evidence type="ECO:0000256" key="6">
    <source>
        <dbReference type="ARBA" id="ARBA00022777"/>
    </source>
</evidence>
<feature type="modified residue" description="Phosphohistidine" evidence="13">
    <location>
        <position position="2127"/>
    </location>
</feature>
<evidence type="ECO:0000256" key="4">
    <source>
        <dbReference type="ARBA" id="ARBA00022679"/>
    </source>
</evidence>
<feature type="modified residue" description="4-aspartylphosphate" evidence="14">
    <location>
        <position position="1981"/>
    </location>
</feature>
<dbReference type="Gene3D" id="1.20.120.160">
    <property type="entry name" value="HPT domain"/>
    <property type="match status" value="1"/>
</dbReference>
<dbReference type="EMBL" id="FOVE01000008">
    <property type="protein sequence ID" value="SFN40377.1"/>
    <property type="molecule type" value="Genomic_DNA"/>
</dbReference>
<evidence type="ECO:0000313" key="21">
    <source>
        <dbReference type="Proteomes" id="UP000242869"/>
    </source>
</evidence>
<keyword evidence="4" id="KW-0808">Transferase</keyword>
<dbReference type="Gene3D" id="3.30.200.20">
    <property type="entry name" value="Phosphorylase Kinase, domain 1"/>
    <property type="match status" value="1"/>
</dbReference>
<dbReference type="InterPro" id="IPR036890">
    <property type="entry name" value="HATPase_C_sf"/>
</dbReference>
<dbReference type="Pfam" id="PF00072">
    <property type="entry name" value="Response_reg"/>
    <property type="match status" value="2"/>
</dbReference>
<dbReference type="Pfam" id="PF13191">
    <property type="entry name" value="AAA_16"/>
    <property type="match status" value="1"/>
</dbReference>
<evidence type="ECO:0000256" key="8">
    <source>
        <dbReference type="ARBA" id="ARBA00023012"/>
    </source>
</evidence>
<dbReference type="SMART" id="SM00388">
    <property type="entry name" value="HisKA"/>
    <property type="match status" value="1"/>
</dbReference>
<dbReference type="InterPro" id="IPR003018">
    <property type="entry name" value="GAF"/>
</dbReference>
<keyword evidence="7" id="KW-0067">ATP-binding</keyword>
<accession>A0A1I4YQX9</accession>
<evidence type="ECO:0000256" key="1">
    <source>
        <dbReference type="ARBA" id="ARBA00000085"/>
    </source>
</evidence>
<dbReference type="InterPro" id="IPR003594">
    <property type="entry name" value="HATPase_dom"/>
</dbReference>
<dbReference type="SMART" id="SM00448">
    <property type="entry name" value="REC"/>
    <property type="match status" value="2"/>
</dbReference>
<evidence type="ECO:0000259" key="19">
    <source>
        <dbReference type="PROSITE" id="PS50894"/>
    </source>
</evidence>
<evidence type="ECO:0000256" key="11">
    <source>
        <dbReference type="ARBA" id="ARBA00068150"/>
    </source>
</evidence>
<feature type="coiled-coil region" evidence="15">
    <location>
        <begin position="1497"/>
        <end position="1541"/>
    </location>
</feature>
<feature type="domain" description="Histidine kinase" evidence="17">
    <location>
        <begin position="1541"/>
        <end position="1762"/>
    </location>
</feature>
<dbReference type="SUPFAM" id="SSF47384">
    <property type="entry name" value="Homodimeric domain of signal transducing histidine kinase"/>
    <property type="match status" value="1"/>
</dbReference>
<name>A0A1I4YQX9_9NEIS</name>
<proteinExistence type="predicted"/>
<feature type="domain" description="HPt" evidence="19">
    <location>
        <begin position="2088"/>
        <end position="2180"/>
    </location>
</feature>
<evidence type="ECO:0000256" key="12">
    <source>
        <dbReference type="ARBA" id="ARBA00070152"/>
    </source>
</evidence>
<dbReference type="Pfam" id="PF00069">
    <property type="entry name" value="Pkinase"/>
    <property type="match status" value="1"/>
</dbReference>
<dbReference type="InterPro" id="IPR003661">
    <property type="entry name" value="HisK_dim/P_dom"/>
</dbReference>
<evidence type="ECO:0000256" key="2">
    <source>
        <dbReference type="ARBA" id="ARBA00012438"/>
    </source>
</evidence>
<dbReference type="SUPFAM" id="SSF55874">
    <property type="entry name" value="ATPase domain of HSP90 chaperone/DNA topoisomerase II/histidine kinase"/>
    <property type="match status" value="1"/>
</dbReference>
<reference evidence="21" key="1">
    <citation type="submission" date="2016-10" db="EMBL/GenBank/DDBJ databases">
        <authorList>
            <person name="Varghese N."/>
            <person name="Submissions S."/>
        </authorList>
    </citation>
    <scope>NUCLEOTIDE SEQUENCE [LARGE SCALE GENOMIC DNA]</scope>
    <source>
        <strain evidence="21">DSM 6150</strain>
    </source>
</reference>
<dbReference type="OrthoDB" id="5290456at2"/>
<evidence type="ECO:0000256" key="15">
    <source>
        <dbReference type="SAM" id="Coils"/>
    </source>
</evidence>
<sequence>MRQFSDYEIQDRLYESATSIVFRGTRKADRLPVVLKVLKEEGLTNDRLERYQREFELLRGLELSGVARAYDFGRHHNGYFLALEDIGGESLKALLERRRLTLPEFLNVATRICAGLAEIHLADIIHKDINPANVVYNPVTGEVRVIDFGISTRLPRLTPALKNPEFLEGSLAYIAPEQTGRMNRTLDYRADFYSLGATFYEMLAGQPPFSGDDSTELVYCHIAKRPPSLLDLDAEIPEAIAGIVHKLLEKNAEDRYQSAWGIQADLQECHRQLEETGRIAPFPLAQRDTPHRFQIAQHLYGRQEMIERLMQIFSAGLEGPRQMVLIGGYSGIGKTSLVRELYKPMTRVGGSFIAGKFDQFQKNTPYSALLAAFHDLVQQTLSLSEDELDDCRQRILDAVGVNGQVITRVIPEIELIIGTQPPVQELPAAEAQNRFNHVFQRFIQAFCRPGRPLIIFLDDLQWADLATLKLIETVMGSVDMKNLILIGAYRDNEVSPTHPFMISLGRLIEGGFSFEQFTLTPLGLEDITQLLADTLRASTERVASLAELVLRKTMGNPFFVTQFLKSLYVERLIEFKLDQDGAGNSGWDWDIEQIIAVGITDNVVELMIERLQRLPEATRNAVRMAACIGNAFTLDSLAIILKQNGEKTLADLMPALQAELVEEISDGQKLSHFRFLHDRVQQAAYSLIDEAQRKAVHLGIGRQLLDNLTEEERQSRLFEIVDHLNTGCELITDPAETLRLAGLNLAAGQRAAQANAFHSAVGYLDVAVTFLPEQAWERHYELTLDVFRAHAQACYLNADYDASMADIATVRENARSALEKASICALFITELTMLGRTPEAVTVAGEALALLGIEVPFGNLRHAVECEIAPIKEVLKDRSIASLADLPEMTDPVCRVAMKIMMPVHTAAYFGGMRDLYAWFLAKMVNLSLAHGCAPESPKGYASFGSILCSDYGEFRSGYEFGRLAVRLADRYHDLALKARVSLIMVSFVNHWVKHVRESELYEDPGIQAGMEASEFQFVGYLLMWGKVINRFHRGINLQQQMVMVNESLVFTRKVKNLLATDSILGARAVIANLSGQTAAADSFDVDDLSESAYLADCAQHSSNSSLGFYYTIKAQALYLHGFYEEARIAIEKAVALADYIKSYISDADLRFFHALIMLALDDRIPRPEINETVSKNLAMLKTWAISSPDNFWHKYNLVEAERARLENRVGDAIAYYDKAIEQAKAGDFIQDEALANELAGRFWLEQGKNEFATIHLRRASQCFLVWGARRKVEQLNVRYGRLLHVVRASGATTHTATTAFTAVGSETATRTAEALDVNAVIESAHVFAGEIQLKELKRKMMHIAMSNAGADSGFLILNEDGTLIVEAQATADAADSGDLPSVSLNDAGAAFLPIARSVVNFVARSSSAVVLADASSDERFALDPHMTSRRPKSVFCLPLIHQGKLSGVLYLENNLASGAFTPARQRVLELLSSQMAIAIENARIHNSLDQLVQIRTAQLESANQKLQREIEERIQMAEALKQAQEKAEAATRAKSDFLARMSHEIRTPMNAIIGLSQLLLRTDLTPKQRDYVKKLGGSAQTLLAIINDILDFSKIEAGRMTLESIPFNLQDVLDNLSNVTVGAAEEKGLEILLARQEGVPERLIGDPLRLGQVLINLVGNAIKFTPAGDVLVDIRCIAAEGPTIRLQFAVRDTGIGMSPEQMASLFQSFHQADGSITRRFGGTGLGLAISRQLVELMHGSLRVESEEGKGTTFTFDVEFGVVAGEACGLLVIPSGLADTRVLVVDDNATSREILRHMLLRKAFRVDTADSGEAALRMVEEVQKKGSEPYGLILMDWKMPGIDGIETTRRIKNSVGPESAPAILMVTAFGREEVMQEAEDAGLDGFLVKPVGESLLYDTILDTFGYLGKGADSSLRLSAQGMPSLDDIRGARVLLVEDNHINQQVACEFLEQLGMNVEVAGNGCEGVAMASSGNYDLVLMDIQMPEMDGFEATRRIRQLPGGEQLPIIAMTAHAMAGDREKSLAAGMFDHLTKPIDIGRLSEMLVRWIKPGSRTAANIHGAKTAAVEMPMPVIGGLNTGLGVQRVGGSPALYLKLLKQFCAEHADEATKIRAALDEQRPHDGERMAHSVKGAAAALGATNLVPVAETLETVLREGAPGAQRCLERFAHELDALIQPLQHYFAALSQPAGLPQESSLAPGCDEIRASLTRLLSLLEAADSEAEDLVCELCAATRNASWREKLEEIAAHIEDVEFEMARDLAEELLESLKDKEVAA</sequence>
<evidence type="ECO:0000256" key="7">
    <source>
        <dbReference type="ARBA" id="ARBA00022840"/>
    </source>
</evidence>
<dbReference type="CDD" id="cd17546">
    <property type="entry name" value="REC_hyHK_CKI1_RcsC-like"/>
    <property type="match status" value="2"/>
</dbReference>
<dbReference type="InterPro" id="IPR011006">
    <property type="entry name" value="CheY-like_superfamily"/>
</dbReference>
<dbReference type="InterPro" id="IPR011009">
    <property type="entry name" value="Kinase-like_dom_sf"/>
</dbReference>
<keyword evidence="21" id="KW-1185">Reference proteome</keyword>
<dbReference type="PROSITE" id="PS50110">
    <property type="entry name" value="RESPONSE_REGULATORY"/>
    <property type="match status" value="2"/>
</dbReference>
<feature type="domain" description="Response regulatory" evidence="18">
    <location>
        <begin position="1781"/>
        <end position="1904"/>
    </location>
</feature>
<dbReference type="PROSITE" id="PS50011">
    <property type="entry name" value="PROTEIN_KINASE_DOM"/>
    <property type="match status" value="1"/>
</dbReference>
<dbReference type="STRING" id="83765.SAMN05660284_01428"/>
<evidence type="ECO:0000259" key="17">
    <source>
        <dbReference type="PROSITE" id="PS50109"/>
    </source>
</evidence>
<evidence type="ECO:0000259" key="18">
    <source>
        <dbReference type="PROSITE" id="PS50110"/>
    </source>
</evidence>
<dbReference type="SUPFAM" id="SSF56112">
    <property type="entry name" value="Protein kinase-like (PK-like)"/>
    <property type="match status" value="1"/>
</dbReference>
<comment type="function">
    <text evidence="9">Member of the two-component regulatory system BvgS/BvgA. Phosphorylates BvgA via a four-step phosphorelay in response to environmental signals.</text>
</comment>
<feature type="domain" description="Response regulatory" evidence="18">
    <location>
        <begin position="1932"/>
        <end position="2048"/>
    </location>
</feature>
<protein>
    <recommendedName>
        <fullName evidence="11">Sensory/regulatory protein RpfC</fullName>
        <ecNumber evidence="2">2.7.13.3</ecNumber>
    </recommendedName>
    <alternativeName>
        <fullName evidence="12">Virulence sensor protein BvgS</fullName>
    </alternativeName>
</protein>
<comment type="subunit">
    <text evidence="10">At low DSF concentrations, interacts with RpfF.</text>
</comment>
<evidence type="ECO:0000256" key="13">
    <source>
        <dbReference type="PROSITE-ProRule" id="PRU00110"/>
    </source>
</evidence>
<dbReference type="InterPro" id="IPR008207">
    <property type="entry name" value="Sig_transdc_His_kin_Hpt_dom"/>
</dbReference>
<dbReference type="Gene3D" id="3.30.565.10">
    <property type="entry name" value="Histidine kinase-like ATPase, C-terminal domain"/>
    <property type="match status" value="1"/>
</dbReference>
<dbReference type="InterPro" id="IPR027417">
    <property type="entry name" value="P-loop_NTPase"/>
</dbReference>
<organism evidence="20 21">
    <name type="scientific">Formivibrio citricus</name>
    <dbReference type="NCBI Taxonomy" id="83765"/>
    <lineage>
        <taxon>Bacteria</taxon>
        <taxon>Pseudomonadati</taxon>
        <taxon>Pseudomonadota</taxon>
        <taxon>Betaproteobacteria</taxon>
        <taxon>Neisseriales</taxon>
        <taxon>Chitinibacteraceae</taxon>
        <taxon>Formivibrio</taxon>
    </lineage>
</organism>
<evidence type="ECO:0000256" key="9">
    <source>
        <dbReference type="ARBA" id="ARBA00058004"/>
    </source>
</evidence>
<dbReference type="Gene3D" id="1.10.287.130">
    <property type="match status" value="1"/>
</dbReference>
<dbReference type="SUPFAM" id="SSF52172">
    <property type="entry name" value="CheY-like"/>
    <property type="match status" value="2"/>
</dbReference>